<comment type="subunit">
    <text evidence="2 6">Heterotrimer of A, B and C subunits.</text>
</comment>
<evidence type="ECO:0000256" key="4">
    <source>
        <dbReference type="ARBA" id="ARBA00047380"/>
    </source>
</evidence>
<feature type="compositionally biased region" description="Basic and acidic residues" evidence="7">
    <location>
        <begin position="68"/>
        <end position="78"/>
    </location>
</feature>
<dbReference type="EMBL" id="LQWY01000007">
    <property type="protein sequence ID" value="OAH62475.1"/>
    <property type="molecule type" value="Genomic_DNA"/>
</dbReference>
<evidence type="ECO:0000256" key="3">
    <source>
        <dbReference type="ARBA" id="ARBA00024799"/>
    </source>
</evidence>
<dbReference type="NCBIfam" id="TIGR00135">
    <property type="entry name" value="gatC"/>
    <property type="match status" value="1"/>
</dbReference>
<dbReference type="PANTHER" id="PTHR15004">
    <property type="entry name" value="GLUTAMYL-TRNA(GLN) AMIDOTRANSFERASE SUBUNIT C, MITOCHONDRIAL"/>
    <property type="match status" value="1"/>
</dbReference>
<reference evidence="10 11" key="1">
    <citation type="submission" date="2016-01" db="EMBL/GenBank/DDBJ databases">
        <title>Investigation of taxonomic status of Bacillus aminovorans.</title>
        <authorList>
            <person name="Verma A."/>
            <person name="Pal Y."/>
            <person name="Krishnamurthi S."/>
        </authorList>
    </citation>
    <scope>NUCLEOTIDE SEQUENCE [LARGE SCALE GENOMIC DNA]</scope>
    <source>
        <strain evidence="9 10">DSM 1314</strain>
        <strain evidence="8 11">DSM 4337</strain>
    </source>
</reference>
<evidence type="ECO:0000313" key="10">
    <source>
        <dbReference type="Proteomes" id="UP000076935"/>
    </source>
</evidence>
<dbReference type="STRING" id="29332.AWH48_12955"/>
<evidence type="ECO:0000256" key="1">
    <source>
        <dbReference type="ARBA" id="ARBA00010757"/>
    </source>
</evidence>
<dbReference type="Proteomes" id="UP000076935">
    <property type="component" value="Unassembled WGS sequence"/>
</dbReference>
<comment type="function">
    <text evidence="3 6">Allows the formation of correctly charged Asn-tRNA(Asn) or Gln-tRNA(Gln) through the transamidation of misacylated Asp-tRNA(Asn) or Glu-tRNA(Gln) in organisms which lack either or both of asparaginyl-tRNA or glutaminyl-tRNA synthetases. The reaction takes place in the presence of glutamine and ATP through an activated phospho-Asp-tRNA(Asn) or phospho-Glu-tRNA(Gln).</text>
</comment>
<dbReference type="HAMAP" id="MF_00122">
    <property type="entry name" value="GatC"/>
    <property type="match status" value="1"/>
</dbReference>
<evidence type="ECO:0000256" key="2">
    <source>
        <dbReference type="ARBA" id="ARBA00011123"/>
    </source>
</evidence>
<evidence type="ECO:0000313" key="9">
    <source>
        <dbReference type="EMBL" id="OAH62475.1"/>
    </source>
</evidence>
<dbReference type="GO" id="GO:0006412">
    <property type="term" value="P:translation"/>
    <property type="evidence" value="ECO:0007669"/>
    <property type="project" value="UniProtKB-UniRule"/>
</dbReference>
<comment type="catalytic activity">
    <reaction evidence="4 6">
        <text>L-aspartyl-tRNA(Asn) + L-glutamine + ATP + H2O = L-asparaginyl-tRNA(Asn) + L-glutamate + ADP + phosphate + 2 H(+)</text>
        <dbReference type="Rhea" id="RHEA:14513"/>
        <dbReference type="Rhea" id="RHEA-COMP:9674"/>
        <dbReference type="Rhea" id="RHEA-COMP:9677"/>
        <dbReference type="ChEBI" id="CHEBI:15377"/>
        <dbReference type="ChEBI" id="CHEBI:15378"/>
        <dbReference type="ChEBI" id="CHEBI:29985"/>
        <dbReference type="ChEBI" id="CHEBI:30616"/>
        <dbReference type="ChEBI" id="CHEBI:43474"/>
        <dbReference type="ChEBI" id="CHEBI:58359"/>
        <dbReference type="ChEBI" id="CHEBI:78515"/>
        <dbReference type="ChEBI" id="CHEBI:78516"/>
        <dbReference type="ChEBI" id="CHEBI:456216"/>
    </reaction>
</comment>
<dbReference type="EMBL" id="LQWZ01000036">
    <property type="protein sequence ID" value="OAH53254.1"/>
    <property type="molecule type" value="Genomic_DNA"/>
</dbReference>
<dbReference type="InterPro" id="IPR003837">
    <property type="entry name" value="GatC"/>
</dbReference>
<evidence type="ECO:0000313" key="11">
    <source>
        <dbReference type="Proteomes" id="UP000077271"/>
    </source>
</evidence>
<accession>A0A177KJF5</accession>
<dbReference type="GO" id="GO:0006450">
    <property type="term" value="P:regulation of translational fidelity"/>
    <property type="evidence" value="ECO:0007669"/>
    <property type="project" value="InterPro"/>
</dbReference>
<dbReference type="Gene3D" id="1.10.20.60">
    <property type="entry name" value="Glu-tRNAGln amidotransferase C subunit, N-terminal domain"/>
    <property type="match status" value="1"/>
</dbReference>
<dbReference type="Pfam" id="PF02686">
    <property type="entry name" value="GatC"/>
    <property type="match status" value="1"/>
</dbReference>
<evidence type="ECO:0000256" key="6">
    <source>
        <dbReference type="HAMAP-Rule" id="MF_00122"/>
    </source>
</evidence>
<dbReference type="AlphaFoldDB" id="A0A177KJF5"/>
<evidence type="ECO:0000256" key="7">
    <source>
        <dbReference type="SAM" id="MobiDB-lite"/>
    </source>
</evidence>
<dbReference type="Proteomes" id="UP000077271">
    <property type="component" value="Unassembled WGS sequence"/>
</dbReference>
<comment type="caution">
    <text evidence="8">The sequence shown here is derived from an EMBL/GenBank/DDBJ whole genome shotgun (WGS) entry which is preliminary data.</text>
</comment>
<dbReference type="GO" id="GO:0070681">
    <property type="term" value="P:glutaminyl-tRNAGln biosynthesis via transamidation"/>
    <property type="evidence" value="ECO:0007669"/>
    <property type="project" value="TreeGrafter"/>
</dbReference>
<proteinExistence type="inferred from homology"/>
<dbReference type="SUPFAM" id="SSF141000">
    <property type="entry name" value="Glu-tRNAGln amidotransferase C subunit"/>
    <property type="match status" value="1"/>
</dbReference>
<dbReference type="GO" id="GO:0050567">
    <property type="term" value="F:glutaminyl-tRNA synthase (glutamine-hydrolyzing) activity"/>
    <property type="evidence" value="ECO:0007669"/>
    <property type="project" value="UniProtKB-UniRule"/>
</dbReference>
<keyword evidence="6" id="KW-0067">ATP-binding</keyword>
<dbReference type="RefSeq" id="WP_018395518.1">
    <property type="nucleotide sequence ID" value="NZ_JBCNAN010000026.1"/>
</dbReference>
<comment type="similarity">
    <text evidence="1 6">Belongs to the GatC family.</text>
</comment>
<keyword evidence="6" id="KW-0436">Ligase</keyword>
<dbReference type="PANTHER" id="PTHR15004:SF0">
    <property type="entry name" value="GLUTAMYL-TRNA(GLN) AMIDOTRANSFERASE SUBUNIT C, MITOCHONDRIAL"/>
    <property type="match status" value="1"/>
</dbReference>
<dbReference type="EC" id="6.3.5.-" evidence="6"/>
<feature type="region of interest" description="Disordered" evidence="7">
    <location>
        <begin position="68"/>
        <end position="96"/>
    </location>
</feature>
<dbReference type="GO" id="GO:0005524">
    <property type="term" value="F:ATP binding"/>
    <property type="evidence" value="ECO:0007669"/>
    <property type="project" value="UniProtKB-KW"/>
</dbReference>
<dbReference type="OrthoDB" id="9813938at2"/>
<keyword evidence="8" id="KW-0808">Transferase</keyword>
<name>A0A177KJF5_9BACI</name>
<evidence type="ECO:0000256" key="5">
    <source>
        <dbReference type="ARBA" id="ARBA00047913"/>
    </source>
</evidence>
<gene>
    <name evidence="6" type="primary">gatC</name>
    <name evidence="8" type="ORF">AWH48_12955</name>
    <name evidence="9" type="ORF">AWH49_09805</name>
</gene>
<sequence length="96" mass="10885">MTRISEEQVRHVAHLARLAVTDEEVHKFTEQLDAIITFAEQLNELDTSNVKPTSHVLDMKNVLREDKSAPGLDREDVLKNAPDQQDGQIRVPSIIE</sequence>
<dbReference type="GO" id="GO:0016740">
    <property type="term" value="F:transferase activity"/>
    <property type="evidence" value="ECO:0007669"/>
    <property type="project" value="UniProtKB-KW"/>
</dbReference>
<keyword evidence="6" id="KW-0648">Protein biosynthesis</keyword>
<keyword evidence="10" id="KW-1185">Reference proteome</keyword>
<dbReference type="InterPro" id="IPR036113">
    <property type="entry name" value="Asp/Glu-ADT_sf_sub_c"/>
</dbReference>
<organism evidence="8 11">
    <name type="scientific">Domibacillus aminovorans</name>
    <dbReference type="NCBI Taxonomy" id="29332"/>
    <lineage>
        <taxon>Bacteria</taxon>
        <taxon>Bacillati</taxon>
        <taxon>Bacillota</taxon>
        <taxon>Bacilli</taxon>
        <taxon>Bacillales</taxon>
        <taxon>Bacillaceae</taxon>
        <taxon>Domibacillus</taxon>
    </lineage>
</organism>
<evidence type="ECO:0000313" key="8">
    <source>
        <dbReference type="EMBL" id="OAH53254.1"/>
    </source>
</evidence>
<keyword evidence="6" id="KW-0547">Nucleotide-binding</keyword>
<comment type="catalytic activity">
    <reaction evidence="5 6">
        <text>L-glutamyl-tRNA(Gln) + L-glutamine + ATP + H2O = L-glutaminyl-tRNA(Gln) + L-glutamate + ADP + phosphate + H(+)</text>
        <dbReference type="Rhea" id="RHEA:17521"/>
        <dbReference type="Rhea" id="RHEA-COMP:9681"/>
        <dbReference type="Rhea" id="RHEA-COMP:9684"/>
        <dbReference type="ChEBI" id="CHEBI:15377"/>
        <dbReference type="ChEBI" id="CHEBI:15378"/>
        <dbReference type="ChEBI" id="CHEBI:29985"/>
        <dbReference type="ChEBI" id="CHEBI:30616"/>
        <dbReference type="ChEBI" id="CHEBI:43474"/>
        <dbReference type="ChEBI" id="CHEBI:58359"/>
        <dbReference type="ChEBI" id="CHEBI:78520"/>
        <dbReference type="ChEBI" id="CHEBI:78521"/>
        <dbReference type="ChEBI" id="CHEBI:456216"/>
    </reaction>
</comment>
<protein>
    <recommendedName>
        <fullName evidence="6">Aspartyl/glutamyl-tRNA(Asn/Gln) amidotransferase subunit C</fullName>
        <shortName evidence="6">Asp/Glu-ADT subunit C</shortName>
        <ecNumber evidence="6">6.3.5.-</ecNumber>
    </recommendedName>
</protein>